<keyword evidence="3" id="KW-0285">Flavoprotein</keyword>
<accession>A0ABX1RFM3</accession>
<dbReference type="Pfam" id="PF05199">
    <property type="entry name" value="GMC_oxred_C"/>
    <property type="match status" value="1"/>
</dbReference>
<dbReference type="InterPro" id="IPR007867">
    <property type="entry name" value="GMC_OxRtase_C"/>
</dbReference>
<dbReference type="PANTHER" id="PTHR11552:SF147">
    <property type="entry name" value="CHOLINE DEHYDROGENASE, MITOCHONDRIAL"/>
    <property type="match status" value="1"/>
</dbReference>
<dbReference type="InterPro" id="IPR036188">
    <property type="entry name" value="FAD/NAD-bd_sf"/>
</dbReference>
<dbReference type="Proteomes" id="UP001296706">
    <property type="component" value="Unassembled WGS sequence"/>
</dbReference>
<dbReference type="InterPro" id="IPR000172">
    <property type="entry name" value="GMC_OxRdtase_N"/>
</dbReference>
<comment type="caution">
    <text evidence="6">The sequence shown here is derived from an EMBL/GenBank/DDBJ whole genome shotgun (WGS) entry which is preliminary data.</text>
</comment>
<dbReference type="EMBL" id="JAAXKY010000061">
    <property type="protein sequence ID" value="NMH79203.1"/>
    <property type="molecule type" value="Genomic_DNA"/>
</dbReference>
<comment type="similarity">
    <text evidence="2">Belongs to the GMC oxidoreductase family.</text>
</comment>
<organism evidence="6 7">
    <name type="scientific">Pseudonocardia xinjiangensis</name>
    <dbReference type="NCBI Taxonomy" id="75289"/>
    <lineage>
        <taxon>Bacteria</taxon>
        <taxon>Bacillati</taxon>
        <taxon>Actinomycetota</taxon>
        <taxon>Actinomycetes</taxon>
        <taxon>Pseudonocardiales</taxon>
        <taxon>Pseudonocardiaceae</taxon>
        <taxon>Pseudonocardia</taxon>
    </lineage>
</organism>
<reference evidence="6 7" key="1">
    <citation type="submission" date="2020-04" db="EMBL/GenBank/DDBJ databases">
        <authorList>
            <person name="Klaysubun C."/>
            <person name="Duangmal K."/>
            <person name="Lipun K."/>
        </authorList>
    </citation>
    <scope>NUCLEOTIDE SEQUENCE [LARGE SCALE GENOMIC DNA]</scope>
    <source>
        <strain evidence="6 7">JCM 11839</strain>
    </source>
</reference>
<gene>
    <name evidence="6" type="ORF">HF577_19175</name>
</gene>
<protein>
    <submittedName>
        <fullName evidence="6">NAD(P)-binding protein</fullName>
    </submittedName>
</protein>
<dbReference type="SUPFAM" id="SSF51905">
    <property type="entry name" value="FAD/NAD(P)-binding domain"/>
    <property type="match status" value="1"/>
</dbReference>
<proteinExistence type="inferred from homology"/>
<dbReference type="SUPFAM" id="SSF54373">
    <property type="entry name" value="FAD-linked reductases, C-terminal domain"/>
    <property type="match status" value="1"/>
</dbReference>
<dbReference type="InterPro" id="IPR012132">
    <property type="entry name" value="GMC_OxRdtase"/>
</dbReference>
<sequence>MTWQENSGSAGEESRVAHDYVVVGGGTAGCVLASRLSQDPGVRVLLLEAGGAGRPAAMADPLGWPLLFGTEADWAFETTPQPGTGGSVHSWPRGKVLGGSSSINAMMHSRGHRDSYDAWAADGATGWDYASMLPFLKRTEHAVDGRDPRHRGMDGPMTVAEGETDHVLWEAAFEAALEVGHPAAHDLNNGIDDGVGWNEYNVVGGARQSAADAYLTPVLGRPNLDVVTGAQARRLVLDEGRCRGVEYTVDGELRAAAAEREVVLAAGAIGSPQLLLLSGIGPAAQLRDAGIDVVADLAAVGENLHDHPMSTVGYGATRPVRAASFVRKPHVRLRSDPAGPVDLNLLFVDTPAGPPGTLGTGDGFGVRFGLMTPFSRGSVRLNSAKPGGAPLIDPNYLTDQRDVERMVVGLRRAREVGEATAFSPWRDQELFPGPDVHDDEACVGFVRRSLRTFFHPVGTCRIGVDDAAVVDLELRVHGVEGLRVADASVMPSIVSANTNATTLAIAERAAALMTGET</sequence>
<evidence type="ECO:0000256" key="3">
    <source>
        <dbReference type="ARBA" id="ARBA00022630"/>
    </source>
</evidence>
<keyword evidence="7" id="KW-1185">Reference proteome</keyword>
<evidence type="ECO:0000313" key="6">
    <source>
        <dbReference type="EMBL" id="NMH79203.1"/>
    </source>
</evidence>
<dbReference type="Gene3D" id="3.50.50.60">
    <property type="entry name" value="FAD/NAD(P)-binding domain"/>
    <property type="match status" value="1"/>
</dbReference>
<name>A0ABX1RFM3_9PSEU</name>
<evidence type="ECO:0000259" key="5">
    <source>
        <dbReference type="PROSITE" id="PS00624"/>
    </source>
</evidence>
<feature type="domain" description="Glucose-methanol-choline oxidoreductase N-terminal" evidence="5">
    <location>
        <begin position="267"/>
        <end position="281"/>
    </location>
</feature>
<evidence type="ECO:0000256" key="4">
    <source>
        <dbReference type="ARBA" id="ARBA00022827"/>
    </source>
</evidence>
<dbReference type="PANTHER" id="PTHR11552">
    <property type="entry name" value="GLUCOSE-METHANOL-CHOLINE GMC OXIDOREDUCTASE"/>
    <property type="match status" value="1"/>
</dbReference>
<dbReference type="PIRSF" id="PIRSF000137">
    <property type="entry name" value="Alcohol_oxidase"/>
    <property type="match status" value="1"/>
</dbReference>
<evidence type="ECO:0000256" key="1">
    <source>
        <dbReference type="ARBA" id="ARBA00001974"/>
    </source>
</evidence>
<comment type="cofactor">
    <cofactor evidence="1">
        <name>FAD</name>
        <dbReference type="ChEBI" id="CHEBI:57692"/>
    </cofactor>
</comment>
<evidence type="ECO:0000313" key="7">
    <source>
        <dbReference type="Proteomes" id="UP001296706"/>
    </source>
</evidence>
<dbReference type="Gene3D" id="3.30.560.10">
    <property type="entry name" value="Glucose Oxidase, domain 3"/>
    <property type="match status" value="1"/>
</dbReference>
<evidence type="ECO:0000256" key="2">
    <source>
        <dbReference type="ARBA" id="ARBA00010790"/>
    </source>
</evidence>
<dbReference type="PROSITE" id="PS00624">
    <property type="entry name" value="GMC_OXRED_2"/>
    <property type="match status" value="1"/>
</dbReference>
<dbReference type="Pfam" id="PF00732">
    <property type="entry name" value="GMC_oxred_N"/>
    <property type="match status" value="1"/>
</dbReference>
<keyword evidence="4" id="KW-0274">FAD</keyword>